<evidence type="ECO:0000313" key="2">
    <source>
        <dbReference type="Proteomes" id="UP000199228"/>
    </source>
</evidence>
<keyword evidence="2" id="KW-1185">Reference proteome</keyword>
<dbReference type="STRING" id="1732.SAMN02910417_01128"/>
<sequence length="90" mass="10696">MDLGAYAQIEKIEKIAKANDIEVPRLRGYRLMKDEEKVNYIDLFDGIDITCVEDLCESVPFWSTKPYYWVSSSYTDYPKRFFWNIKITNP</sequence>
<proteinExistence type="predicted"/>
<reference evidence="1 2" key="1">
    <citation type="submission" date="2016-10" db="EMBL/GenBank/DDBJ databases">
        <authorList>
            <person name="de Groot N.N."/>
        </authorList>
    </citation>
    <scope>NUCLEOTIDE SEQUENCE [LARGE SCALE GENOMIC DNA]</scope>
    <source>
        <strain evidence="1 2">DSM 3217</strain>
    </source>
</reference>
<evidence type="ECO:0000313" key="1">
    <source>
        <dbReference type="EMBL" id="SDB15231.1"/>
    </source>
</evidence>
<accession>A0A1G6B3I2</accession>
<dbReference type="EMBL" id="FMXR01000008">
    <property type="protein sequence ID" value="SDB15231.1"/>
    <property type="molecule type" value="Genomic_DNA"/>
</dbReference>
<name>A0A1G6B3I2_EUBOX</name>
<dbReference type="RefSeq" id="WP_090173120.1">
    <property type="nucleotide sequence ID" value="NZ_FMXR01000008.1"/>
</dbReference>
<dbReference type="AlphaFoldDB" id="A0A1G6B3I2"/>
<gene>
    <name evidence="1" type="ORF">SAMN02910417_01128</name>
</gene>
<protein>
    <submittedName>
        <fullName evidence="1">Uncharacterized protein</fullName>
    </submittedName>
</protein>
<dbReference type="Proteomes" id="UP000199228">
    <property type="component" value="Unassembled WGS sequence"/>
</dbReference>
<organism evidence="1 2">
    <name type="scientific">Eubacterium oxidoreducens</name>
    <dbReference type="NCBI Taxonomy" id="1732"/>
    <lineage>
        <taxon>Bacteria</taxon>
        <taxon>Bacillati</taxon>
        <taxon>Bacillota</taxon>
        <taxon>Clostridia</taxon>
        <taxon>Eubacteriales</taxon>
        <taxon>Eubacteriaceae</taxon>
        <taxon>Eubacterium</taxon>
    </lineage>
</organism>